<sequence>RSLAESLDAELLMYLAQRRITPGFLNEIDLFLRGHPELAEYTPDFVRRFNNARPLAAYRFFLKGYTRPARYVPGILPERDDQITLPHELPSVASTVDDELVDFFDGYEYRYDILRRIDDQVRALCNFLRSGGRLTWTQRLLVGLTLFGNPVDAYKHYEYNYQTEWLPHRYLPEHVVLSEVPKEPDYSVPTARVRTLDGADDKTRHTFLNTRRKMARANDAGV</sequence>
<dbReference type="AlphaFoldDB" id="A0A9P4I4Q0"/>
<feature type="non-terminal residue" evidence="1">
    <location>
        <position position="1"/>
    </location>
</feature>
<evidence type="ECO:0000313" key="1">
    <source>
        <dbReference type="EMBL" id="KAF2092419.1"/>
    </source>
</evidence>
<feature type="non-terminal residue" evidence="1">
    <location>
        <position position="222"/>
    </location>
</feature>
<name>A0A9P4I4Q0_9PEZI</name>
<protein>
    <submittedName>
        <fullName evidence="1">Uncharacterized protein</fullName>
    </submittedName>
</protein>
<gene>
    <name evidence="1" type="ORF">NA57DRAFT_25189</name>
</gene>
<proteinExistence type="predicted"/>
<dbReference type="OrthoDB" id="3882589at2759"/>
<organism evidence="1 2">
    <name type="scientific">Rhizodiscina lignyota</name>
    <dbReference type="NCBI Taxonomy" id="1504668"/>
    <lineage>
        <taxon>Eukaryota</taxon>
        <taxon>Fungi</taxon>
        <taxon>Dikarya</taxon>
        <taxon>Ascomycota</taxon>
        <taxon>Pezizomycotina</taxon>
        <taxon>Dothideomycetes</taxon>
        <taxon>Pleosporomycetidae</taxon>
        <taxon>Aulographales</taxon>
        <taxon>Rhizodiscinaceae</taxon>
        <taxon>Rhizodiscina</taxon>
    </lineage>
</organism>
<accession>A0A9P4I4Q0</accession>
<dbReference type="EMBL" id="ML978147">
    <property type="protein sequence ID" value="KAF2092419.1"/>
    <property type="molecule type" value="Genomic_DNA"/>
</dbReference>
<evidence type="ECO:0000313" key="2">
    <source>
        <dbReference type="Proteomes" id="UP000799772"/>
    </source>
</evidence>
<keyword evidence="2" id="KW-1185">Reference proteome</keyword>
<reference evidence="1" key="1">
    <citation type="journal article" date="2020" name="Stud. Mycol.">
        <title>101 Dothideomycetes genomes: a test case for predicting lifestyles and emergence of pathogens.</title>
        <authorList>
            <person name="Haridas S."/>
            <person name="Albert R."/>
            <person name="Binder M."/>
            <person name="Bloem J."/>
            <person name="Labutti K."/>
            <person name="Salamov A."/>
            <person name="Andreopoulos B."/>
            <person name="Baker S."/>
            <person name="Barry K."/>
            <person name="Bills G."/>
            <person name="Bluhm B."/>
            <person name="Cannon C."/>
            <person name="Castanera R."/>
            <person name="Culley D."/>
            <person name="Daum C."/>
            <person name="Ezra D."/>
            <person name="Gonzalez J."/>
            <person name="Henrissat B."/>
            <person name="Kuo A."/>
            <person name="Liang C."/>
            <person name="Lipzen A."/>
            <person name="Lutzoni F."/>
            <person name="Magnuson J."/>
            <person name="Mondo S."/>
            <person name="Nolan M."/>
            <person name="Ohm R."/>
            <person name="Pangilinan J."/>
            <person name="Park H.-J."/>
            <person name="Ramirez L."/>
            <person name="Alfaro M."/>
            <person name="Sun H."/>
            <person name="Tritt A."/>
            <person name="Yoshinaga Y."/>
            <person name="Zwiers L.-H."/>
            <person name="Turgeon B."/>
            <person name="Goodwin S."/>
            <person name="Spatafora J."/>
            <person name="Crous P."/>
            <person name="Grigoriev I."/>
        </authorList>
    </citation>
    <scope>NUCLEOTIDE SEQUENCE</scope>
    <source>
        <strain evidence="1">CBS 133067</strain>
    </source>
</reference>
<comment type="caution">
    <text evidence="1">The sequence shown here is derived from an EMBL/GenBank/DDBJ whole genome shotgun (WGS) entry which is preliminary data.</text>
</comment>
<dbReference type="Proteomes" id="UP000799772">
    <property type="component" value="Unassembled WGS sequence"/>
</dbReference>